<organism evidence="1 2">
    <name type="scientific">Elsinoe ampelina</name>
    <dbReference type="NCBI Taxonomy" id="302913"/>
    <lineage>
        <taxon>Eukaryota</taxon>
        <taxon>Fungi</taxon>
        <taxon>Dikarya</taxon>
        <taxon>Ascomycota</taxon>
        <taxon>Pezizomycotina</taxon>
        <taxon>Dothideomycetes</taxon>
        <taxon>Dothideomycetidae</taxon>
        <taxon>Myriangiales</taxon>
        <taxon>Elsinoaceae</taxon>
        <taxon>Elsinoe</taxon>
    </lineage>
</organism>
<sequence>MRAWFGRSERHPGLSWKHMSLAPCFTLTAGPPDTVDIRRYGQGSVFFPGGLGHQSSPAMPVRFLLSSVTKGHAI</sequence>
<evidence type="ECO:0000313" key="1">
    <source>
        <dbReference type="EMBL" id="KAF2227008.1"/>
    </source>
</evidence>
<evidence type="ECO:0000313" key="2">
    <source>
        <dbReference type="Proteomes" id="UP000799538"/>
    </source>
</evidence>
<dbReference type="AlphaFoldDB" id="A0A6A6GN08"/>
<keyword evidence="2" id="KW-1185">Reference proteome</keyword>
<name>A0A6A6GN08_9PEZI</name>
<dbReference type="Proteomes" id="UP000799538">
    <property type="component" value="Unassembled WGS sequence"/>
</dbReference>
<proteinExistence type="predicted"/>
<dbReference type="EMBL" id="ML992502">
    <property type="protein sequence ID" value="KAF2227008.1"/>
    <property type="molecule type" value="Genomic_DNA"/>
</dbReference>
<gene>
    <name evidence="1" type="ORF">BDZ85DRAFT_257100</name>
</gene>
<protein>
    <submittedName>
        <fullName evidence="1">Uncharacterized protein</fullName>
    </submittedName>
</protein>
<reference evidence="2" key="1">
    <citation type="journal article" date="2020" name="Stud. Mycol.">
        <title>101 Dothideomycetes genomes: A test case for predicting lifestyles and emergence of pathogens.</title>
        <authorList>
            <person name="Haridas S."/>
            <person name="Albert R."/>
            <person name="Binder M."/>
            <person name="Bloem J."/>
            <person name="LaButti K."/>
            <person name="Salamov A."/>
            <person name="Andreopoulos B."/>
            <person name="Baker S."/>
            <person name="Barry K."/>
            <person name="Bills G."/>
            <person name="Bluhm B."/>
            <person name="Cannon C."/>
            <person name="Castanera R."/>
            <person name="Culley D."/>
            <person name="Daum C."/>
            <person name="Ezra D."/>
            <person name="Gonzalez J."/>
            <person name="Henrissat B."/>
            <person name="Kuo A."/>
            <person name="Liang C."/>
            <person name="Lipzen A."/>
            <person name="Lutzoni F."/>
            <person name="Magnuson J."/>
            <person name="Mondo S."/>
            <person name="Nolan M."/>
            <person name="Ohm R."/>
            <person name="Pangilinan J."/>
            <person name="Park H.-J."/>
            <person name="Ramirez L."/>
            <person name="Alfaro M."/>
            <person name="Sun H."/>
            <person name="Tritt A."/>
            <person name="Yoshinaga Y."/>
            <person name="Zwiers L.-H."/>
            <person name="Turgeon B."/>
            <person name="Goodwin S."/>
            <person name="Spatafora J."/>
            <person name="Crous P."/>
            <person name="Grigoriev I."/>
        </authorList>
    </citation>
    <scope>NUCLEOTIDE SEQUENCE [LARGE SCALE GENOMIC DNA]</scope>
    <source>
        <strain evidence="2">CECT 20119</strain>
    </source>
</reference>
<accession>A0A6A6GN08</accession>